<dbReference type="GO" id="GO:0043720">
    <property type="term" value="F:3-keto-5-aminohexanoate cleavage activity"/>
    <property type="evidence" value="ECO:0007669"/>
    <property type="project" value="InterPro"/>
</dbReference>
<protein>
    <recommendedName>
        <fullName evidence="7">3-keto-5-aminohexanoate cleavage protein</fullName>
    </recommendedName>
</protein>
<evidence type="ECO:0008006" key="7">
    <source>
        <dbReference type="Google" id="ProtNLM"/>
    </source>
</evidence>
<dbReference type="RefSeq" id="WP_099186945.1">
    <property type="nucleotide sequence ID" value="NZ_BEWI01000032.1"/>
</dbReference>
<dbReference type="PANTHER" id="PTHR37418:SF2">
    <property type="entry name" value="3-KETO-5-AMINOHEXANOATE CLEAVAGE ENZYME"/>
    <property type="match status" value="1"/>
</dbReference>
<dbReference type="AlphaFoldDB" id="A0A292ZNV4"/>
<dbReference type="Proteomes" id="UP000221538">
    <property type="component" value="Unassembled WGS sequence"/>
</dbReference>
<dbReference type="EMBL" id="BEWI01000032">
    <property type="protein sequence ID" value="GAY24580.1"/>
    <property type="molecule type" value="Genomic_DNA"/>
</dbReference>
<dbReference type="InterPro" id="IPR013785">
    <property type="entry name" value="Aldolase_TIM"/>
</dbReference>
<sequence>MKKGKVIISCALTGSMHTPTMSPFLPVAPEKIAEEGIAAHRAGAAILHLHARDPENGRPTPSAEVFMQFLPQLHAETDAVINISTGGGPGMTLEERLRAAVQVSPELCSLNMGCMNINLSELASRHDFKYDWEKPFLEATEDLVAKNTFRDIRHIIETLGPGGTRFEMECYEIGHLHNIAFFADKGLLKPPFLIQSVLGVTGGMSADADSVYFMRQTADRLFGGDYTWSLFGAGRHQMGVCTMGALMGSSVRVGLEDSLFISRGQLANSNADQVLKIRRILDELGLEVATAEEARQMLGLKGRANINL</sequence>
<accession>A0A292ZNV4</accession>
<comment type="caution">
    <text evidence="5">The sequence shown here is derived from an EMBL/GenBank/DDBJ whole genome shotgun (WGS) entry which is preliminary data.</text>
</comment>
<reference evidence="5 6" key="1">
    <citation type="journal article" date="2013" name="Biodegradation">
        <title>Occurrence of 4-tert-butylphenol (4-t-BP) biodegradation in an aquatic sample caused by the presence of Spirodela polyrrhiza and isolation of a 4-t-BP-utilizing bacterium.</title>
        <authorList>
            <person name="Ogata Y."/>
            <person name="Toyama T."/>
            <person name="Yu N."/>
            <person name="Wang X."/>
            <person name="Sei K."/>
            <person name="Ike M."/>
        </authorList>
    </citation>
    <scope>NUCLEOTIDE SEQUENCE [LARGE SCALE GENOMIC DNA]</scope>
    <source>
        <strain evidence="5 6">OMI</strain>
    </source>
</reference>
<evidence type="ECO:0000256" key="3">
    <source>
        <dbReference type="ARBA" id="ARBA00022723"/>
    </source>
</evidence>
<reference evidence="5 6" key="2">
    <citation type="journal article" date="2013" name="Environ. Sci. Technol.">
        <title>The 4-tert-butylphenol-utilizing bacterium Sphingobium fuliginis OMI can degrade bisphenols via phenolic ring hydroxylation and meta-cleavage pathway.</title>
        <authorList>
            <person name="Ogata Y."/>
            <person name="Goda S."/>
            <person name="Toyama T."/>
            <person name="Sei K."/>
            <person name="Ike M."/>
        </authorList>
    </citation>
    <scope>NUCLEOTIDE SEQUENCE [LARGE SCALE GENOMIC DNA]</scope>
    <source>
        <strain evidence="5 6">OMI</strain>
    </source>
</reference>
<evidence type="ECO:0000256" key="1">
    <source>
        <dbReference type="ARBA" id="ARBA00001947"/>
    </source>
</evidence>
<keyword evidence="3" id="KW-0479">Metal-binding</keyword>
<dbReference type="Gene3D" id="3.20.20.70">
    <property type="entry name" value="Aldolase class I"/>
    <property type="match status" value="1"/>
</dbReference>
<evidence type="ECO:0000256" key="4">
    <source>
        <dbReference type="ARBA" id="ARBA00022833"/>
    </source>
</evidence>
<evidence type="ECO:0000256" key="2">
    <source>
        <dbReference type="ARBA" id="ARBA00022679"/>
    </source>
</evidence>
<keyword evidence="4" id="KW-0862">Zinc</keyword>
<organism evidence="5 6">
    <name type="scientific">Sphingobium fuliginis (strain ATCC 27551)</name>
    <dbReference type="NCBI Taxonomy" id="336203"/>
    <lineage>
        <taxon>Bacteria</taxon>
        <taxon>Pseudomonadati</taxon>
        <taxon>Pseudomonadota</taxon>
        <taxon>Alphaproteobacteria</taxon>
        <taxon>Sphingomonadales</taxon>
        <taxon>Sphingomonadaceae</taxon>
        <taxon>Sphingobium</taxon>
    </lineage>
</organism>
<dbReference type="PANTHER" id="PTHR37418">
    <property type="entry name" value="3-KETO-5-AMINOHEXANOATE CLEAVAGE ENZYME-RELATED"/>
    <property type="match status" value="1"/>
</dbReference>
<gene>
    <name evidence="5" type="ORF">SFOMI_5160</name>
</gene>
<dbReference type="Pfam" id="PF05853">
    <property type="entry name" value="BKACE"/>
    <property type="match status" value="1"/>
</dbReference>
<dbReference type="GO" id="GO:0046872">
    <property type="term" value="F:metal ion binding"/>
    <property type="evidence" value="ECO:0007669"/>
    <property type="project" value="UniProtKB-KW"/>
</dbReference>
<keyword evidence="2" id="KW-0808">Transferase</keyword>
<name>A0A292ZNV4_SPHSA</name>
<evidence type="ECO:0000313" key="5">
    <source>
        <dbReference type="EMBL" id="GAY24580.1"/>
    </source>
</evidence>
<proteinExistence type="predicted"/>
<dbReference type="InterPro" id="IPR008567">
    <property type="entry name" value="BKACE"/>
</dbReference>
<evidence type="ECO:0000313" key="6">
    <source>
        <dbReference type="Proteomes" id="UP000221538"/>
    </source>
</evidence>
<comment type="cofactor">
    <cofactor evidence="1">
        <name>Zn(2+)</name>
        <dbReference type="ChEBI" id="CHEBI:29105"/>
    </cofactor>
</comment>